<dbReference type="GO" id="GO:0016020">
    <property type="term" value="C:membrane"/>
    <property type="evidence" value="ECO:0007669"/>
    <property type="project" value="UniProtKB-SubCell"/>
</dbReference>
<feature type="transmembrane region" description="Helical" evidence="5">
    <location>
        <begin position="48"/>
        <end position="68"/>
    </location>
</feature>
<dbReference type="UniPathway" id="UPA00895"/>
<dbReference type="AlphaFoldDB" id="A0A1C4V4B6"/>
<proteinExistence type="predicted"/>
<organism evidence="7 8">
    <name type="scientific">Micromonospora viridifaciens</name>
    <dbReference type="NCBI Taxonomy" id="1881"/>
    <lineage>
        <taxon>Bacteria</taxon>
        <taxon>Bacillati</taxon>
        <taxon>Actinomycetota</taxon>
        <taxon>Actinomycetes</taxon>
        <taxon>Micromonosporales</taxon>
        <taxon>Micromonosporaceae</taxon>
        <taxon>Micromonospora</taxon>
    </lineage>
</organism>
<evidence type="ECO:0000259" key="6">
    <source>
        <dbReference type="Pfam" id="PF07291"/>
    </source>
</evidence>
<feature type="transmembrane region" description="Helical" evidence="5">
    <location>
        <begin position="6"/>
        <end position="27"/>
    </location>
</feature>
<dbReference type="Pfam" id="PF07291">
    <property type="entry name" value="MauE"/>
    <property type="match status" value="1"/>
</dbReference>
<evidence type="ECO:0000313" key="7">
    <source>
        <dbReference type="EMBL" id="SCE78726.1"/>
    </source>
</evidence>
<evidence type="ECO:0000256" key="5">
    <source>
        <dbReference type="SAM" id="Phobius"/>
    </source>
</evidence>
<sequence>MSGAGFLVTLSTSFLSAVLLCSGLGKLATPRHTRQLFVELLRVRRGTALTLVRAVAVVETVVGAGLLLPASRGAAAAAATGLGASFAAAGLVGWSRRTTLPCGCFGRPERRPLGVTNVLIGAAVVVLGVVVLALDPSAVLPPDRMAIVTASLVVGLALLLWRGMVVDLVRPRTGASVKS</sequence>
<comment type="subcellular location">
    <subcellularLocation>
        <location evidence="1">Membrane</location>
        <topology evidence="1">Multi-pass membrane protein</topology>
    </subcellularLocation>
</comment>
<dbReference type="OrthoDB" id="9861576at2"/>
<name>A0A1C4V4B6_MICVI</name>
<dbReference type="RefSeq" id="WP_089005262.1">
    <property type="nucleotide sequence ID" value="NZ_LT607411.1"/>
</dbReference>
<keyword evidence="2 5" id="KW-0812">Transmembrane</keyword>
<feature type="transmembrane region" description="Helical" evidence="5">
    <location>
        <begin position="115"/>
        <end position="134"/>
    </location>
</feature>
<protein>
    <submittedName>
        <fullName evidence="7">Methylamine utilisation protein MauE</fullName>
    </submittedName>
</protein>
<gene>
    <name evidence="7" type="ORF">GA0074695_1112</name>
</gene>
<evidence type="ECO:0000256" key="4">
    <source>
        <dbReference type="ARBA" id="ARBA00023136"/>
    </source>
</evidence>
<keyword evidence="4 5" id="KW-0472">Membrane</keyword>
<feature type="transmembrane region" description="Helical" evidence="5">
    <location>
        <begin position="74"/>
        <end position="94"/>
    </location>
</feature>
<keyword evidence="8" id="KW-1185">Reference proteome</keyword>
<evidence type="ECO:0000256" key="2">
    <source>
        <dbReference type="ARBA" id="ARBA00022692"/>
    </source>
</evidence>
<dbReference type="GO" id="GO:0030416">
    <property type="term" value="P:methylamine metabolic process"/>
    <property type="evidence" value="ECO:0007669"/>
    <property type="project" value="InterPro"/>
</dbReference>
<dbReference type="EMBL" id="LT607411">
    <property type="protein sequence ID" value="SCE78726.1"/>
    <property type="molecule type" value="Genomic_DNA"/>
</dbReference>
<accession>A0A1C4V4B6</accession>
<reference evidence="8" key="1">
    <citation type="submission" date="2016-06" db="EMBL/GenBank/DDBJ databases">
        <authorList>
            <person name="Varghese N."/>
            <person name="Submissions Spin"/>
        </authorList>
    </citation>
    <scope>NUCLEOTIDE SEQUENCE [LARGE SCALE GENOMIC DNA]</scope>
    <source>
        <strain evidence="8">DSM 43909</strain>
    </source>
</reference>
<feature type="transmembrane region" description="Helical" evidence="5">
    <location>
        <begin position="146"/>
        <end position="169"/>
    </location>
</feature>
<dbReference type="Proteomes" id="UP000198242">
    <property type="component" value="Chromosome I"/>
</dbReference>
<evidence type="ECO:0000256" key="3">
    <source>
        <dbReference type="ARBA" id="ARBA00022989"/>
    </source>
</evidence>
<keyword evidence="3 5" id="KW-1133">Transmembrane helix</keyword>
<dbReference type="InterPro" id="IPR009908">
    <property type="entry name" value="Methylamine_util_MauE"/>
</dbReference>
<evidence type="ECO:0000313" key="8">
    <source>
        <dbReference type="Proteomes" id="UP000198242"/>
    </source>
</evidence>
<evidence type="ECO:0000256" key="1">
    <source>
        <dbReference type="ARBA" id="ARBA00004141"/>
    </source>
</evidence>
<feature type="domain" description="Methylamine utilisation protein MauE" evidence="6">
    <location>
        <begin position="6"/>
        <end position="132"/>
    </location>
</feature>